<accession>A0ABR2WN51</accession>
<sequence length="190" mass="19865">MILPISSLRVPALVLALAINRAQYIATAPVIENASALDTMLSFESTQQIEANKKCLNSDVGGAAYWIPVTDGTYFYQCLQGGQPASLFCCPSGSYVPYNAGVTNVASCAGNIIDADNVIKARPASCNTNSVSGKTKSVSGGSCPTEVSASETTAASYACNQGSFTSYCVSADSPYQLLCEAFNNWPQTNP</sequence>
<evidence type="ECO:0000313" key="3">
    <source>
        <dbReference type="Proteomes" id="UP001479436"/>
    </source>
</evidence>
<name>A0ABR2WN51_9FUNG</name>
<comment type="caution">
    <text evidence="2">The sequence shown here is derived from an EMBL/GenBank/DDBJ whole genome shotgun (WGS) entry which is preliminary data.</text>
</comment>
<gene>
    <name evidence="2" type="ORF">K7432_010815</name>
</gene>
<protein>
    <recommendedName>
        <fullName evidence="4">Secreted protein</fullName>
    </recommendedName>
</protein>
<feature type="signal peptide" evidence="1">
    <location>
        <begin position="1"/>
        <end position="16"/>
    </location>
</feature>
<proteinExistence type="predicted"/>
<evidence type="ECO:0000256" key="1">
    <source>
        <dbReference type="SAM" id="SignalP"/>
    </source>
</evidence>
<evidence type="ECO:0000313" key="2">
    <source>
        <dbReference type="EMBL" id="KAK9762944.1"/>
    </source>
</evidence>
<evidence type="ECO:0008006" key="4">
    <source>
        <dbReference type="Google" id="ProtNLM"/>
    </source>
</evidence>
<reference evidence="2 3" key="1">
    <citation type="submission" date="2023-04" db="EMBL/GenBank/DDBJ databases">
        <title>Genome of Basidiobolus ranarum AG-B5.</title>
        <authorList>
            <person name="Stajich J.E."/>
            <person name="Carter-House D."/>
            <person name="Gryganskyi A."/>
        </authorList>
    </citation>
    <scope>NUCLEOTIDE SEQUENCE [LARGE SCALE GENOMIC DNA]</scope>
    <source>
        <strain evidence="2 3">AG-B5</strain>
    </source>
</reference>
<keyword evidence="3" id="KW-1185">Reference proteome</keyword>
<dbReference type="Proteomes" id="UP001479436">
    <property type="component" value="Unassembled WGS sequence"/>
</dbReference>
<feature type="chain" id="PRO_5045358980" description="Secreted protein" evidence="1">
    <location>
        <begin position="17"/>
        <end position="190"/>
    </location>
</feature>
<feature type="non-terminal residue" evidence="2">
    <location>
        <position position="190"/>
    </location>
</feature>
<dbReference type="EMBL" id="JASJQH010000776">
    <property type="protein sequence ID" value="KAK9762944.1"/>
    <property type="molecule type" value="Genomic_DNA"/>
</dbReference>
<keyword evidence="1" id="KW-0732">Signal</keyword>
<organism evidence="2 3">
    <name type="scientific">Basidiobolus ranarum</name>
    <dbReference type="NCBI Taxonomy" id="34480"/>
    <lineage>
        <taxon>Eukaryota</taxon>
        <taxon>Fungi</taxon>
        <taxon>Fungi incertae sedis</taxon>
        <taxon>Zoopagomycota</taxon>
        <taxon>Entomophthoromycotina</taxon>
        <taxon>Basidiobolomycetes</taxon>
        <taxon>Basidiobolales</taxon>
        <taxon>Basidiobolaceae</taxon>
        <taxon>Basidiobolus</taxon>
    </lineage>
</organism>